<feature type="non-terminal residue" evidence="1">
    <location>
        <position position="1"/>
    </location>
</feature>
<dbReference type="Proteomes" id="UP001341840">
    <property type="component" value="Unassembled WGS sequence"/>
</dbReference>
<comment type="caution">
    <text evidence="1">The sequence shown here is derived from an EMBL/GenBank/DDBJ whole genome shotgun (WGS) entry which is preliminary data.</text>
</comment>
<protein>
    <submittedName>
        <fullName evidence="1">Uncharacterized protein</fullName>
    </submittedName>
</protein>
<name>A0ABU6WS88_9FABA</name>
<sequence>SDDKTVGRGRMVSKSWNERLLSNDFVSQHFKHPKNIATLAFAHFGMKGPRAIRSWVMRLNTETRSREPLKMSFLRNNQGKVDIIGSENGNIVVRYTYEDLMIL</sequence>
<reference evidence="1 2" key="1">
    <citation type="journal article" date="2023" name="Plants (Basel)">
        <title>Bridging the Gap: Combining Genomics and Transcriptomics Approaches to Understand Stylosanthes scabra, an Orphan Legume from the Brazilian Caatinga.</title>
        <authorList>
            <person name="Ferreira-Neto J.R.C."/>
            <person name="da Silva M.D."/>
            <person name="Binneck E."/>
            <person name="de Melo N.F."/>
            <person name="da Silva R.H."/>
            <person name="de Melo A.L.T.M."/>
            <person name="Pandolfi V."/>
            <person name="Bustamante F.O."/>
            <person name="Brasileiro-Vidal A.C."/>
            <person name="Benko-Iseppon A.M."/>
        </authorList>
    </citation>
    <scope>NUCLEOTIDE SEQUENCE [LARGE SCALE GENOMIC DNA]</scope>
    <source>
        <tissue evidence="1">Leaves</tissue>
    </source>
</reference>
<organism evidence="1 2">
    <name type="scientific">Stylosanthes scabra</name>
    <dbReference type="NCBI Taxonomy" id="79078"/>
    <lineage>
        <taxon>Eukaryota</taxon>
        <taxon>Viridiplantae</taxon>
        <taxon>Streptophyta</taxon>
        <taxon>Embryophyta</taxon>
        <taxon>Tracheophyta</taxon>
        <taxon>Spermatophyta</taxon>
        <taxon>Magnoliopsida</taxon>
        <taxon>eudicotyledons</taxon>
        <taxon>Gunneridae</taxon>
        <taxon>Pentapetalae</taxon>
        <taxon>rosids</taxon>
        <taxon>fabids</taxon>
        <taxon>Fabales</taxon>
        <taxon>Fabaceae</taxon>
        <taxon>Papilionoideae</taxon>
        <taxon>50 kb inversion clade</taxon>
        <taxon>dalbergioids sensu lato</taxon>
        <taxon>Dalbergieae</taxon>
        <taxon>Pterocarpus clade</taxon>
        <taxon>Stylosanthes</taxon>
    </lineage>
</organism>
<dbReference type="EMBL" id="JASCZI010182592">
    <property type="protein sequence ID" value="MED6188217.1"/>
    <property type="molecule type" value="Genomic_DNA"/>
</dbReference>
<gene>
    <name evidence="1" type="ORF">PIB30_084015</name>
</gene>
<accession>A0ABU6WS88</accession>
<evidence type="ECO:0000313" key="2">
    <source>
        <dbReference type="Proteomes" id="UP001341840"/>
    </source>
</evidence>
<proteinExistence type="predicted"/>
<keyword evidence="2" id="KW-1185">Reference proteome</keyword>
<evidence type="ECO:0000313" key="1">
    <source>
        <dbReference type="EMBL" id="MED6188217.1"/>
    </source>
</evidence>